<evidence type="ECO:0000256" key="4">
    <source>
        <dbReference type="ARBA" id="ARBA00008236"/>
    </source>
</evidence>
<reference evidence="11" key="1">
    <citation type="submission" date="2011-02" db="EMBL/GenBank/DDBJ databases">
        <title>The complete genome of Planctomyces brasiliensis DSM 5305.</title>
        <authorList>
            <person name="Lucas S."/>
            <person name="Copeland A."/>
            <person name="Lapidus A."/>
            <person name="Bruce D."/>
            <person name="Goodwin L."/>
            <person name="Pitluck S."/>
            <person name="Kyrpides N."/>
            <person name="Mavromatis K."/>
            <person name="Pagani I."/>
            <person name="Ivanova N."/>
            <person name="Ovchinnikova G."/>
            <person name="Lu M."/>
            <person name="Detter J.C."/>
            <person name="Han C."/>
            <person name="Land M."/>
            <person name="Hauser L."/>
            <person name="Markowitz V."/>
            <person name="Cheng J.-F."/>
            <person name="Hugenholtz P."/>
            <person name="Woyke T."/>
            <person name="Wu D."/>
            <person name="Tindall B."/>
            <person name="Pomrenke H.G."/>
            <person name="Brambilla E."/>
            <person name="Klenk H.-P."/>
            <person name="Eisen J.A."/>
        </authorList>
    </citation>
    <scope>NUCLEOTIDE SEQUENCE [LARGE SCALE GENOMIC DNA]</scope>
    <source>
        <strain evidence="11">ATCC 49424 / DSM 5305 / JCM 21570 / NBRC 103401 / IFAM 1448</strain>
    </source>
</reference>
<evidence type="ECO:0000256" key="1">
    <source>
        <dbReference type="ARBA" id="ARBA00001941"/>
    </source>
</evidence>
<dbReference type="Proteomes" id="UP000006860">
    <property type="component" value="Chromosome"/>
</dbReference>
<evidence type="ECO:0000256" key="7">
    <source>
        <dbReference type="ARBA" id="ARBA00022723"/>
    </source>
</evidence>
<gene>
    <name evidence="10" type="ordered locus">Plabr_3460</name>
</gene>
<dbReference type="EMBL" id="CP002546">
    <property type="protein sequence ID" value="ADY61057.1"/>
    <property type="molecule type" value="Genomic_DNA"/>
</dbReference>
<name>F0SN28_RUBBR</name>
<protein>
    <submittedName>
        <fullName evidence="10">Peptidase M29 aminopeptidase II</fullName>
    </submittedName>
</protein>
<proteinExistence type="inferred from homology"/>
<comment type="cofactor">
    <cofactor evidence="2">
        <name>Mg(2+)</name>
        <dbReference type="ChEBI" id="CHEBI:18420"/>
    </cofactor>
</comment>
<dbReference type="GO" id="GO:0004177">
    <property type="term" value="F:aminopeptidase activity"/>
    <property type="evidence" value="ECO:0007669"/>
    <property type="project" value="UniProtKB-KW"/>
</dbReference>
<keyword evidence="7" id="KW-0479">Metal-binding</keyword>
<dbReference type="eggNOG" id="COG2309">
    <property type="taxonomic scope" value="Bacteria"/>
</dbReference>
<dbReference type="InterPro" id="IPR000787">
    <property type="entry name" value="Peptidase_M29"/>
</dbReference>
<dbReference type="RefSeq" id="WP_013629776.1">
    <property type="nucleotide sequence ID" value="NC_015174.1"/>
</dbReference>
<comment type="similarity">
    <text evidence="4">Belongs to the peptidase M29 family.</text>
</comment>
<keyword evidence="9" id="KW-0482">Metalloprotease</keyword>
<evidence type="ECO:0000256" key="6">
    <source>
        <dbReference type="ARBA" id="ARBA00022670"/>
    </source>
</evidence>
<dbReference type="GO" id="GO:0008237">
    <property type="term" value="F:metallopeptidase activity"/>
    <property type="evidence" value="ECO:0007669"/>
    <property type="project" value="UniProtKB-KW"/>
</dbReference>
<keyword evidence="8" id="KW-0378">Hydrolase</keyword>
<evidence type="ECO:0000313" key="10">
    <source>
        <dbReference type="EMBL" id="ADY61057.1"/>
    </source>
</evidence>
<evidence type="ECO:0000256" key="2">
    <source>
        <dbReference type="ARBA" id="ARBA00001946"/>
    </source>
</evidence>
<dbReference type="STRING" id="756272.Plabr_3460"/>
<dbReference type="PANTHER" id="PTHR34448:SF1">
    <property type="entry name" value="BLL6088 PROTEIN"/>
    <property type="match status" value="1"/>
</dbReference>
<sequence length="370" mass="41702">MDSRIVKLAEIIVQHSCRLEPGERVLIEAFDLPSPDLVTELVRQAREAGAIPLVQLRNNQILKEWVQTADESTLEVAAQIDAARMREMQAYIGIRASENSADFSDVAEAALERYQQIYMKPVHFEIRVPHTKWCVMRYPTPSMAQSANMSTSAFTDFFFRVCTTDYARMEEAQKPLQRRLGQTERVRIVSPGTDLSFSIKNIPVVPCNGRRNIPDGEVFTAPVRDSVNGTISYNIPSRYQGTVFRNIQFTFEHGKIVDARCDGETERLNKILDTDEGARYIGEFSVGVNYEIQQPILDTLFDEKIGGSLHFTPGNAYTTADNGNRSSVHWDLVLGQTVDFGGGELWFDDELIRRDGLFIVDDLLALNPGN</sequence>
<evidence type="ECO:0000256" key="8">
    <source>
        <dbReference type="ARBA" id="ARBA00022801"/>
    </source>
</evidence>
<dbReference type="AlphaFoldDB" id="F0SN28"/>
<dbReference type="KEGG" id="pbs:Plabr_3460"/>
<evidence type="ECO:0000313" key="11">
    <source>
        <dbReference type="Proteomes" id="UP000006860"/>
    </source>
</evidence>
<dbReference type="SUPFAM" id="SSF144052">
    <property type="entry name" value="Thermophilic metalloprotease-like"/>
    <property type="match status" value="1"/>
</dbReference>
<dbReference type="HOGENOM" id="CLU_057697_0_0_0"/>
<evidence type="ECO:0000256" key="3">
    <source>
        <dbReference type="ARBA" id="ARBA00001947"/>
    </source>
</evidence>
<dbReference type="PANTHER" id="PTHR34448">
    <property type="entry name" value="AMINOPEPTIDASE"/>
    <property type="match status" value="1"/>
</dbReference>
<comment type="cofactor">
    <cofactor evidence="1">
        <name>Co(2+)</name>
        <dbReference type="ChEBI" id="CHEBI:48828"/>
    </cofactor>
</comment>
<evidence type="ECO:0000256" key="9">
    <source>
        <dbReference type="ARBA" id="ARBA00023049"/>
    </source>
</evidence>
<keyword evidence="11" id="KW-1185">Reference proteome</keyword>
<comment type="cofactor">
    <cofactor evidence="3">
        <name>Zn(2+)</name>
        <dbReference type="ChEBI" id="CHEBI:29105"/>
    </cofactor>
</comment>
<dbReference type="Gene3D" id="3.40.1830.10">
    <property type="entry name" value="Thermophilic metalloprotease (M29)"/>
    <property type="match status" value="1"/>
</dbReference>
<evidence type="ECO:0000256" key="5">
    <source>
        <dbReference type="ARBA" id="ARBA00022438"/>
    </source>
</evidence>
<accession>F0SN28</accession>
<dbReference type="InterPro" id="IPR035097">
    <property type="entry name" value="M29_N-terminal"/>
</dbReference>
<organism evidence="10 11">
    <name type="scientific">Rubinisphaera brasiliensis (strain ATCC 49424 / DSM 5305 / JCM 21570 / IAM 15109 / NBRC 103401 / IFAM 1448)</name>
    <name type="common">Planctomyces brasiliensis</name>
    <dbReference type="NCBI Taxonomy" id="756272"/>
    <lineage>
        <taxon>Bacteria</taxon>
        <taxon>Pseudomonadati</taxon>
        <taxon>Planctomycetota</taxon>
        <taxon>Planctomycetia</taxon>
        <taxon>Planctomycetales</taxon>
        <taxon>Planctomycetaceae</taxon>
        <taxon>Rubinisphaera</taxon>
    </lineage>
</organism>
<keyword evidence="6" id="KW-0645">Protease</keyword>
<dbReference type="GO" id="GO:0046872">
    <property type="term" value="F:metal ion binding"/>
    <property type="evidence" value="ECO:0007669"/>
    <property type="project" value="UniProtKB-KW"/>
</dbReference>
<dbReference type="GO" id="GO:0006508">
    <property type="term" value="P:proteolysis"/>
    <property type="evidence" value="ECO:0007669"/>
    <property type="project" value="UniProtKB-KW"/>
</dbReference>
<keyword evidence="5 10" id="KW-0031">Aminopeptidase</keyword>
<dbReference type="Pfam" id="PF02073">
    <property type="entry name" value="Peptidase_M29"/>
    <property type="match status" value="1"/>
</dbReference>
<dbReference type="InterPro" id="IPR052170">
    <property type="entry name" value="M29_Exopeptidase"/>
</dbReference>
<dbReference type="OrthoDB" id="9803993at2"/>